<protein>
    <submittedName>
        <fullName evidence="6">Desumoylating isopeptidase 1 homolog (DeSI-1) (Polyubiquitinated substrate transporter) (POST)</fullName>
    </submittedName>
</protein>
<evidence type="ECO:0000256" key="1">
    <source>
        <dbReference type="ARBA" id="ARBA00008140"/>
    </source>
</evidence>
<evidence type="ECO:0000256" key="4">
    <source>
        <dbReference type="SAM" id="MobiDB-lite"/>
    </source>
</evidence>
<dbReference type="EMBL" id="CAXAMM010040840">
    <property type="protein sequence ID" value="CAK9095758.1"/>
    <property type="molecule type" value="Genomic_DNA"/>
</dbReference>
<dbReference type="PANTHER" id="PTHR12378:SF80">
    <property type="entry name" value="IP06716P-RELATED"/>
    <property type="match status" value="1"/>
</dbReference>
<dbReference type="InterPro" id="IPR042266">
    <property type="entry name" value="PPPDE_sf"/>
</dbReference>
<keyword evidence="7" id="KW-1185">Reference proteome</keyword>
<dbReference type="Pfam" id="PF05903">
    <property type="entry name" value="Peptidase_C97"/>
    <property type="match status" value="1"/>
</dbReference>
<evidence type="ECO:0000313" key="7">
    <source>
        <dbReference type="Proteomes" id="UP001642464"/>
    </source>
</evidence>
<gene>
    <name evidence="6" type="ORF">SCF082_LOCUS44971</name>
</gene>
<dbReference type="Proteomes" id="UP001642464">
    <property type="component" value="Unassembled WGS sequence"/>
</dbReference>
<accession>A0ABP0R646</accession>
<dbReference type="PANTHER" id="PTHR12378">
    <property type="entry name" value="DESUMOYLATING ISOPEPTIDASE"/>
    <property type="match status" value="1"/>
</dbReference>
<comment type="similarity">
    <text evidence="1">Belongs to the DeSI family.</text>
</comment>
<proteinExistence type="inferred from homology"/>
<sequence>MRAVFVQPCRQVRRQAGRFMNLQPQLWQLQRWAVPDREVFCSALQASSASSGKVHEPPAAAAAASEASPESSGKVHDPPAAAAAASEAHEAAADQPASEAPKPSKRPKSSKRPKPPESAEGSASAPVLPGVPEGAAPSSEPSKPKAKPKMPQGQARGKAKAKASAEKAEKKTSLSAETSLEIEPKRPSLRRQDPVAGTRTLGQFREAMVPMPQDGHLRRSNSLDVLPGLDDELYEGEVMLQVYHLAKAVKAVGLPIYHTGVEVYGVEHFFCLDGVQACRPKGYGQGVHKISVALGKTRLSSSRVDQAIKKLKPKWPGQDYKLLSHNCQSFAVELVSLLLPNVDFPSEYCRFAGPRPKPKPKPFAVYGKY</sequence>
<feature type="compositionally biased region" description="Low complexity" evidence="4">
    <location>
        <begin position="57"/>
        <end position="86"/>
    </location>
</feature>
<reference evidence="6 7" key="1">
    <citation type="submission" date="2024-02" db="EMBL/GenBank/DDBJ databases">
        <authorList>
            <person name="Chen Y."/>
            <person name="Shah S."/>
            <person name="Dougan E. K."/>
            <person name="Thang M."/>
            <person name="Chan C."/>
        </authorList>
    </citation>
    <scope>NUCLEOTIDE SEQUENCE [LARGE SCALE GENOMIC DNA]</scope>
</reference>
<evidence type="ECO:0000256" key="3">
    <source>
        <dbReference type="ARBA" id="ARBA00022801"/>
    </source>
</evidence>
<evidence type="ECO:0000313" key="6">
    <source>
        <dbReference type="EMBL" id="CAK9095758.1"/>
    </source>
</evidence>
<dbReference type="InterPro" id="IPR008580">
    <property type="entry name" value="PPPDE_dom"/>
</dbReference>
<keyword evidence="2" id="KW-0645">Protease</keyword>
<keyword evidence="3" id="KW-0378">Hydrolase</keyword>
<feature type="compositionally biased region" description="Basic and acidic residues" evidence="4">
    <location>
        <begin position="163"/>
        <end position="172"/>
    </location>
</feature>
<comment type="caution">
    <text evidence="6">The sequence shown here is derived from an EMBL/GenBank/DDBJ whole genome shotgun (WGS) entry which is preliminary data.</text>
</comment>
<dbReference type="Gene3D" id="3.90.1720.30">
    <property type="entry name" value="PPPDE domains"/>
    <property type="match status" value="1"/>
</dbReference>
<dbReference type="PROSITE" id="PS51858">
    <property type="entry name" value="PPPDE"/>
    <property type="match status" value="1"/>
</dbReference>
<feature type="domain" description="PPPDE" evidence="5">
    <location>
        <begin position="236"/>
        <end position="348"/>
    </location>
</feature>
<organism evidence="6 7">
    <name type="scientific">Durusdinium trenchii</name>
    <dbReference type="NCBI Taxonomy" id="1381693"/>
    <lineage>
        <taxon>Eukaryota</taxon>
        <taxon>Sar</taxon>
        <taxon>Alveolata</taxon>
        <taxon>Dinophyceae</taxon>
        <taxon>Suessiales</taxon>
        <taxon>Symbiodiniaceae</taxon>
        <taxon>Durusdinium</taxon>
    </lineage>
</organism>
<feature type="region of interest" description="Disordered" evidence="4">
    <location>
        <begin position="48"/>
        <end position="193"/>
    </location>
</feature>
<evidence type="ECO:0000259" key="5">
    <source>
        <dbReference type="PROSITE" id="PS51858"/>
    </source>
</evidence>
<dbReference type="SMART" id="SM01179">
    <property type="entry name" value="DUF862"/>
    <property type="match status" value="1"/>
</dbReference>
<name>A0ABP0R646_9DINO</name>
<feature type="compositionally biased region" description="Basic residues" evidence="4">
    <location>
        <begin position="103"/>
        <end position="113"/>
    </location>
</feature>
<evidence type="ECO:0000256" key="2">
    <source>
        <dbReference type="ARBA" id="ARBA00022670"/>
    </source>
</evidence>
<feature type="compositionally biased region" description="Basic and acidic residues" evidence="4">
    <location>
        <begin position="182"/>
        <end position="193"/>
    </location>
</feature>